<organism evidence="4 5">
    <name type="scientific">Dipteronia dyeriana</name>
    <dbReference type="NCBI Taxonomy" id="168575"/>
    <lineage>
        <taxon>Eukaryota</taxon>
        <taxon>Viridiplantae</taxon>
        <taxon>Streptophyta</taxon>
        <taxon>Embryophyta</taxon>
        <taxon>Tracheophyta</taxon>
        <taxon>Spermatophyta</taxon>
        <taxon>Magnoliopsida</taxon>
        <taxon>eudicotyledons</taxon>
        <taxon>Gunneridae</taxon>
        <taxon>Pentapetalae</taxon>
        <taxon>rosids</taxon>
        <taxon>malvids</taxon>
        <taxon>Sapindales</taxon>
        <taxon>Sapindaceae</taxon>
        <taxon>Hippocastanoideae</taxon>
        <taxon>Acereae</taxon>
        <taxon>Dipteronia</taxon>
    </lineage>
</organism>
<dbReference type="Proteomes" id="UP001280121">
    <property type="component" value="Unassembled WGS sequence"/>
</dbReference>
<evidence type="ECO:0000256" key="2">
    <source>
        <dbReference type="SAM" id="MobiDB-lite"/>
    </source>
</evidence>
<dbReference type="EMBL" id="JANJYI010000004">
    <property type="protein sequence ID" value="KAK2654430.1"/>
    <property type="molecule type" value="Genomic_DNA"/>
</dbReference>
<dbReference type="InterPro" id="IPR057620">
    <property type="entry name" value="POT1A/B-like_OB"/>
</dbReference>
<dbReference type="PANTHER" id="PTHR45868">
    <property type="entry name" value="HEAVY METAL-ASSOCIATED ISOPRENYLATED PLANT PROTEIN 33-RELATED"/>
    <property type="match status" value="1"/>
</dbReference>
<feature type="domain" description="POT1A/B-like OB fold" evidence="3">
    <location>
        <begin position="187"/>
        <end position="260"/>
    </location>
</feature>
<dbReference type="AlphaFoldDB" id="A0AAE0CKD8"/>
<gene>
    <name evidence="4" type="ORF">Ddye_014286</name>
</gene>
<evidence type="ECO:0000259" key="3">
    <source>
        <dbReference type="Pfam" id="PF25507"/>
    </source>
</evidence>
<protein>
    <recommendedName>
        <fullName evidence="3">POT1A/B-like OB fold domain-containing protein</fullName>
    </recommendedName>
</protein>
<feature type="region of interest" description="Disordered" evidence="2">
    <location>
        <begin position="407"/>
        <end position="432"/>
    </location>
</feature>
<evidence type="ECO:0000313" key="4">
    <source>
        <dbReference type="EMBL" id="KAK2654430.1"/>
    </source>
</evidence>
<keyword evidence="5" id="KW-1185">Reference proteome</keyword>
<accession>A0AAE0CKD8</accession>
<keyword evidence="1" id="KW-0479">Metal-binding</keyword>
<evidence type="ECO:0000313" key="5">
    <source>
        <dbReference type="Proteomes" id="UP001280121"/>
    </source>
</evidence>
<dbReference type="GO" id="GO:0046872">
    <property type="term" value="F:metal ion binding"/>
    <property type="evidence" value="ECO:0007669"/>
    <property type="project" value="UniProtKB-KW"/>
</dbReference>
<proteinExistence type="predicted"/>
<reference evidence="4" key="1">
    <citation type="journal article" date="2023" name="Plant J.">
        <title>Genome sequences and population genomics provide insights into the demographic history, inbreeding, and mutation load of two 'living fossil' tree species of Dipteronia.</title>
        <authorList>
            <person name="Feng Y."/>
            <person name="Comes H.P."/>
            <person name="Chen J."/>
            <person name="Zhu S."/>
            <person name="Lu R."/>
            <person name="Zhang X."/>
            <person name="Li P."/>
            <person name="Qiu J."/>
            <person name="Olsen K.M."/>
            <person name="Qiu Y."/>
        </authorList>
    </citation>
    <scope>NUCLEOTIDE SEQUENCE</scope>
    <source>
        <strain evidence="4">KIB01</strain>
    </source>
</reference>
<dbReference type="PANTHER" id="PTHR45868:SF22">
    <property type="entry name" value="METAL ION-BINDING PROTEIN"/>
    <property type="match status" value="1"/>
</dbReference>
<name>A0AAE0CKD8_9ROSI</name>
<comment type="caution">
    <text evidence="4">The sequence shown here is derived from an EMBL/GenBank/DDBJ whole genome shotgun (WGS) entry which is preliminary data.</text>
</comment>
<sequence>MESPGYMSCALKIDTQTGWHKSLITMLTNINGVSYSIDAQQGIAYISGKVDPGKILRMLAKSGKHAELCWIDSGQNPNRVPSSNNGYGHPNVHDNNGYNNPYYITTGYGYGDPYYNHSYMMQPEVHTSAPMTTALIHEPLPLVPSVPFYEPEPKRNHERIVRTHGRLPRWVDLSSHFLTGQSFWYSDASSEYDIKLTLEDSTARIHAFLDYEEWVRFFEAYPVDEGNTKLKMLLGVPEQQNLGSDEEFTRNPPWIKCCIRLKNFQYYSCALKIDTQTGWHKSLIKMLTNIDGVSYSIDAQQGIAYISGKVDPGKILAMFAKSGKHAELCWIDSGQNPNRVPFSNNGYGHPNVQDNNGYNNPYYTTTGYGNANPYYNHSYMMQPEVHTSVPMTTALIHEPSPSVPAGLFYEPEPKYSPQPPPPPVGFRSGDPEWCSIM</sequence>
<feature type="compositionally biased region" description="Pro residues" evidence="2">
    <location>
        <begin position="414"/>
        <end position="424"/>
    </location>
</feature>
<evidence type="ECO:0000256" key="1">
    <source>
        <dbReference type="ARBA" id="ARBA00022723"/>
    </source>
</evidence>
<dbReference type="Pfam" id="PF25507">
    <property type="entry name" value="OB_POT1A"/>
    <property type="match status" value="1"/>
</dbReference>